<reference evidence="15" key="1">
    <citation type="submission" date="2016-04" db="EMBL/GenBank/DDBJ databases">
        <title>Comparative genomics of biotechnologically important yeasts.</title>
        <authorList>
            <consortium name="DOE Joint Genome Institute"/>
            <person name="Riley R."/>
            <person name="Haridas S."/>
            <person name="Wolfe K.H."/>
            <person name="Lopes M.R."/>
            <person name="Hittinger C.T."/>
            <person name="Goker M."/>
            <person name="Salamov A."/>
            <person name="Wisecaver J."/>
            <person name="Long T.M."/>
            <person name="Aerts A.L."/>
            <person name="Barry K."/>
            <person name="Choi C."/>
            <person name="Clum A."/>
            <person name="Coughlan A.Y."/>
            <person name="Deshpande S."/>
            <person name="Douglass A.P."/>
            <person name="Hanson S.J."/>
            <person name="Klenk H.-P."/>
            <person name="Labutti K."/>
            <person name="Lapidus A."/>
            <person name="Lindquist E."/>
            <person name="Lipzen A."/>
            <person name="Meier-Kolthoff J.P."/>
            <person name="Ohm R.A."/>
            <person name="Otillar R.P."/>
            <person name="Pangilinan J."/>
            <person name="Peng Y."/>
            <person name="Rokas A."/>
            <person name="Rosa C.A."/>
            <person name="Scheuner C."/>
            <person name="Sibirny A.A."/>
            <person name="Slot J.C."/>
            <person name="Stielow J.B."/>
            <person name="Sun H."/>
            <person name="Kurtzman C.P."/>
            <person name="Blackwell M."/>
            <person name="Grigoriev I.V."/>
            <person name="Jeffries T.W."/>
        </authorList>
    </citation>
    <scope>NUCLEOTIDE SEQUENCE [LARGE SCALE GENOMIC DNA]</scope>
    <source>
        <strain evidence="15">NRRL YB-2248</strain>
    </source>
</reference>
<dbReference type="PANTHER" id="PTHR48249:SF3">
    <property type="entry name" value="MEDIATOR OF RNA POLYMERASE II TRANSCRIPTION SUBUNIT 13"/>
    <property type="match status" value="1"/>
</dbReference>
<dbReference type="Pfam" id="PF06333">
    <property type="entry name" value="Med13_C"/>
    <property type="match status" value="1"/>
</dbReference>
<evidence type="ECO:0000256" key="10">
    <source>
        <dbReference type="RuleBase" id="RU364134"/>
    </source>
</evidence>
<evidence type="ECO:0000259" key="13">
    <source>
        <dbReference type="Pfam" id="PF11597"/>
    </source>
</evidence>
<dbReference type="OrthoDB" id="103819at2759"/>
<evidence type="ECO:0000256" key="4">
    <source>
        <dbReference type="ARBA" id="ARBA00022491"/>
    </source>
</evidence>
<dbReference type="GO" id="GO:0016592">
    <property type="term" value="C:mediator complex"/>
    <property type="evidence" value="ECO:0007669"/>
    <property type="project" value="InterPro"/>
</dbReference>
<protein>
    <recommendedName>
        <fullName evidence="3 10">Mediator of RNA polymerase II transcription subunit 13</fullName>
    </recommendedName>
    <alternativeName>
        <fullName evidence="9 10">Mediator complex subunit 13</fullName>
    </alternativeName>
</protein>
<comment type="function">
    <text evidence="10">Component of the SRB8-11 complex. The SRB8-11 complex is a regulatory module of the Mediator complex which is itself involved in regulation of basal and activated RNA polymerase II-dependent transcription. The SRB8-11 complex may be involved in the transcriptional repression of a subset of genes regulated by Mediator. It may inhibit the association of the Mediator complex with RNA polymerase II to form the holoenzyme complex.</text>
</comment>
<accession>A0A1E4T082</accession>
<comment type="subcellular location">
    <subcellularLocation>
        <location evidence="1 10">Nucleus</location>
    </subcellularLocation>
</comment>
<proteinExistence type="inferred from homology"/>
<evidence type="ECO:0000256" key="3">
    <source>
        <dbReference type="ARBA" id="ARBA00019618"/>
    </source>
</evidence>
<feature type="region of interest" description="Disordered" evidence="11">
    <location>
        <begin position="892"/>
        <end position="916"/>
    </location>
</feature>
<dbReference type="Proteomes" id="UP000094801">
    <property type="component" value="Unassembled WGS sequence"/>
</dbReference>
<evidence type="ECO:0000256" key="1">
    <source>
        <dbReference type="ARBA" id="ARBA00004123"/>
    </source>
</evidence>
<evidence type="ECO:0000256" key="7">
    <source>
        <dbReference type="ARBA" id="ARBA00023163"/>
    </source>
</evidence>
<dbReference type="InterPro" id="IPR051139">
    <property type="entry name" value="Mediator_complx_sub13"/>
</dbReference>
<evidence type="ECO:0000313" key="15">
    <source>
        <dbReference type="Proteomes" id="UP000094801"/>
    </source>
</evidence>
<feature type="domain" description="Mediator complex subunit Med13 C-terminal" evidence="12">
    <location>
        <begin position="1181"/>
        <end position="1452"/>
    </location>
</feature>
<evidence type="ECO:0000256" key="6">
    <source>
        <dbReference type="ARBA" id="ARBA00023159"/>
    </source>
</evidence>
<dbReference type="STRING" id="983967.A0A1E4T082"/>
<keyword evidence="6 10" id="KW-0010">Activator</keyword>
<dbReference type="PANTHER" id="PTHR48249">
    <property type="entry name" value="MEDIATOR OF RNA POLYMERASE II TRANSCRIPTION SUBUNIT 13"/>
    <property type="match status" value="1"/>
</dbReference>
<evidence type="ECO:0000259" key="12">
    <source>
        <dbReference type="Pfam" id="PF06333"/>
    </source>
</evidence>
<feature type="non-terminal residue" evidence="14">
    <location>
        <position position="1453"/>
    </location>
</feature>
<dbReference type="Pfam" id="PF11597">
    <property type="entry name" value="Med13_N"/>
    <property type="match status" value="1"/>
</dbReference>
<keyword evidence="15" id="KW-1185">Reference proteome</keyword>
<gene>
    <name evidence="14" type="ORF">CANARDRAFT_185586</name>
</gene>
<dbReference type="InterPro" id="IPR009401">
    <property type="entry name" value="Med13_C"/>
</dbReference>
<evidence type="ECO:0000256" key="5">
    <source>
        <dbReference type="ARBA" id="ARBA00023015"/>
    </source>
</evidence>
<dbReference type="EMBL" id="KV453853">
    <property type="protein sequence ID" value="ODV85121.1"/>
    <property type="molecule type" value="Genomic_DNA"/>
</dbReference>
<feature type="compositionally biased region" description="Polar residues" evidence="11">
    <location>
        <begin position="501"/>
        <end position="518"/>
    </location>
</feature>
<feature type="domain" description="Mediator complex subunit Med13 N-terminal" evidence="13">
    <location>
        <begin position="44"/>
        <end position="402"/>
    </location>
</feature>
<evidence type="ECO:0000256" key="2">
    <source>
        <dbReference type="ARBA" id="ARBA00009354"/>
    </source>
</evidence>
<comment type="similarity">
    <text evidence="2 10">Belongs to the Mediator complex subunit 13 family.</text>
</comment>
<evidence type="ECO:0000256" key="8">
    <source>
        <dbReference type="ARBA" id="ARBA00023242"/>
    </source>
</evidence>
<keyword evidence="5 10" id="KW-0805">Transcription regulation</keyword>
<feature type="region of interest" description="Disordered" evidence="11">
    <location>
        <begin position="490"/>
        <end position="521"/>
    </location>
</feature>
<evidence type="ECO:0000256" key="9">
    <source>
        <dbReference type="ARBA" id="ARBA00032008"/>
    </source>
</evidence>
<keyword evidence="7 10" id="KW-0804">Transcription</keyword>
<organism evidence="14 15">
    <name type="scientific">[Candida] arabinofermentans NRRL YB-2248</name>
    <dbReference type="NCBI Taxonomy" id="983967"/>
    <lineage>
        <taxon>Eukaryota</taxon>
        <taxon>Fungi</taxon>
        <taxon>Dikarya</taxon>
        <taxon>Ascomycota</taxon>
        <taxon>Saccharomycotina</taxon>
        <taxon>Pichiomycetes</taxon>
        <taxon>Pichiales</taxon>
        <taxon>Pichiaceae</taxon>
        <taxon>Ogataea</taxon>
        <taxon>Ogataea/Candida clade</taxon>
    </lineage>
</organism>
<feature type="region of interest" description="Disordered" evidence="11">
    <location>
        <begin position="70"/>
        <end position="96"/>
    </location>
</feature>
<dbReference type="GO" id="GO:0045944">
    <property type="term" value="P:positive regulation of transcription by RNA polymerase II"/>
    <property type="evidence" value="ECO:0007669"/>
    <property type="project" value="TreeGrafter"/>
</dbReference>
<evidence type="ECO:0000256" key="11">
    <source>
        <dbReference type="SAM" id="MobiDB-lite"/>
    </source>
</evidence>
<dbReference type="GO" id="GO:0003713">
    <property type="term" value="F:transcription coactivator activity"/>
    <property type="evidence" value="ECO:0007669"/>
    <property type="project" value="TreeGrafter"/>
</dbReference>
<sequence length="1453" mass="162152">MFKLDDLNPLFKPPSALVKPSYGLEGSQAGNSNPPFDERQLTETNYYKLATTSKINCYFYQVQDFPTAQRSSLAPTTSPTDSKQGSSNGTSDANASPLQQIHTYDSIIKAKLASDYSIRDTITYVAKREICIFQMEIREHDANSDIGFNQLKDAIDNIINENKIHLKLVSATRFDSNAVLKQLPPQPANRPINIIYLSFLRAVKKYITLRLTKVHRLPDTSVDILPFGNQMIVSSTVEKPTEGSTCKQLNDGSYSILKMSPSLGFRNDLMLNISMSNSLKLYKLSEFLNTESFMDRKDYVIYICPSGVRCLCAINNSLADSITDEAPINYDRLVKLLEQHTTINLPFNDPNRKPPICRKWIKLIPNINHMNGLTPKISKYLESFILNTKYIMWPVELCFVQFSADSAKFQTTPLPKSRGDNGLEIENPLALIEDFIDLSNSDSIARELLQTDSVMEDVAQTSPAADVENEDDDWDELFGGEAEEGADVLEEDHEDNDEGSAANQLKSNSTDAPSNSKDLTPFPGAVLYNPVTNPLYEDPGAPSPISFQIFAPSTPPNETPATSIDENKAFTPKDANKSIFAPLNFNPLIEKDIDSKYSNGGKFFVKNGTESPILALPTKDSMSASATTPTFWRTGNLPSKRKFGESTFEDKATNSDLISDTESLSNELDVRPDDSNHGLGLGIASGGPVNSSFMNGGLSTTLGNTGILSSAASSMTPNISSAVFSSNTVAVPSPVTTSLTQDANEIQNWLYWILRGPSTSTIPTYFLSVSNPHISPDKLASILPILQELILFSPLDICTKDLSIMSRNRENPSMLNPEVESVMDSVFPGISKMKLHEILECSKQIEAAVPFECLFRSDKNNSKIDKQHNQSQLIKQEPAARLEFDDPSFATTSPLMNMNSNPELETRRNASVSRDSNAVTNKMIAESTSSNSLFRVPSTIINSKRLDHDLKINQASLNFWKILNLQPVMGMKDFEVLFIVPKTFEFFRQKSIDFMDSVIDSYKDCKLGTIKKLKVDAVDLDGLLEIEATSEAEFWANIDIQLNEVAKNFQDEFISSKKTYTNPILLLFATPFTDLISIVKMSSAINTFNMTLTEKIIEQEPPSDEDKRKKRKKSTVQSKIMLPINVFHKALPMELYFSQAGSFSVCSDQQLVDLALKLYNLCPTTQASREMKKGDRFKDRDPFFTVAKDLPSKIFFMLTKTPIAKNLISDELFLHVCYERSIDKNWCVASWTDQYGSINYIKSWYTNAEIKGSKSFEQVSNEIMEITLDYTSTHNGKSYVILTRLSNMIPDDELTEWKRLSVQNNKLTLIVLTVELEPSTLILSHHQNATQSSKKDDIKEFYSVRYTVGSTNSQMPTPNFASSVNNKMESPEINNSMQTPSYDLITSPIDSASMMTGHHYAGSHNLQSNGVNAENQVLIELSDECYGVILQMAQPLSNQSIRLPLKTGFLINA</sequence>
<comment type="subunit">
    <text evidence="10">Component of the SRB8-11 complex, which itself associates with the Mediator complex.</text>
</comment>
<keyword evidence="8 10" id="KW-0539">Nucleus</keyword>
<keyword evidence="4 10" id="KW-0678">Repressor</keyword>
<dbReference type="InterPro" id="IPR021643">
    <property type="entry name" value="Mediator_Med13_N"/>
</dbReference>
<evidence type="ECO:0000313" key="14">
    <source>
        <dbReference type="EMBL" id="ODV85121.1"/>
    </source>
</evidence>
<name>A0A1E4T082_9ASCO</name>